<keyword evidence="3" id="KW-1185">Reference proteome</keyword>
<dbReference type="KEGG" id="mmor:MMOR_09900"/>
<evidence type="ECO:0000313" key="3">
    <source>
        <dbReference type="Proteomes" id="UP000466681"/>
    </source>
</evidence>
<dbReference type="EMBL" id="AP022560">
    <property type="protein sequence ID" value="BBX00054.1"/>
    <property type="molecule type" value="Genomic_DNA"/>
</dbReference>
<sequence>MRRFASITACWMAVGAPALISSPAAWADDVVTYEVVSDHVGMANIEYQDAAGRISIPGAALPWRFDAVVPAMGAPPPAGSQVRADWRPSAAPGRWVTVRIVSRGKVICQSTLDIGDAACYGITRRVT</sequence>
<dbReference type="Gene3D" id="2.60.40.2880">
    <property type="entry name" value="MmpS1-5, C-terminal soluble domain"/>
    <property type="match status" value="1"/>
</dbReference>
<accession>A0AAD1H8N2</accession>
<gene>
    <name evidence="2" type="ORF">MMOR_09900</name>
</gene>
<feature type="signal peptide" evidence="1">
    <location>
        <begin position="1"/>
        <end position="27"/>
    </location>
</feature>
<protein>
    <submittedName>
        <fullName evidence="2">Uncharacterized protein</fullName>
    </submittedName>
</protein>
<keyword evidence="1" id="KW-0732">Signal</keyword>
<organism evidence="2 3">
    <name type="scientific">Mycolicibacterium moriokaense</name>
    <dbReference type="NCBI Taxonomy" id="39691"/>
    <lineage>
        <taxon>Bacteria</taxon>
        <taxon>Bacillati</taxon>
        <taxon>Actinomycetota</taxon>
        <taxon>Actinomycetes</taxon>
        <taxon>Mycobacteriales</taxon>
        <taxon>Mycobacteriaceae</taxon>
        <taxon>Mycolicibacterium</taxon>
    </lineage>
</organism>
<proteinExistence type="predicted"/>
<dbReference type="AlphaFoldDB" id="A0AAD1H8N2"/>
<dbReference type="Proteomes" id="UP000466681">
    <property type="component" value="Chromosome"/>
</dbReference>
<evidence type="ECO:0000256" key="1">
    <source>
        <dbReference type="SAM" id="SignalP"/>
    </source>
</evidence>
<name>A0AAD1H8N2_9MYCO</name>
<dbReference type="InterPro" id="IPR038468">
    <property type="entry name" value="MmpS_C"/>
</dbReference>
<feature type="chain" id="PRO_5042276504" evidence="1">
    <location>
        <begin position="28"/>
        <end position="127"/>
    </location>
</feature>
<reference evidence="2 3" key="1">
    <citation type="journal article" date="2019" name="Emerg. Microbes Infect.">
        <title>Comprehensive subspecies identification of 175 nontuberculous mycobacteria species based on 7547 genomic profiles.</title>
        <authorList>
            <person name="Matsumoto Y."/>
            <person name="Kinjo T."/>
            <person name="Motooka D."/>
            <person name="Nabeya D."/>
            <person name="Jung N."/>
            <person name="Uechi K."/>
            <person name="Horii T."/>
            <person name="Iida T."/>
            <person name="Fujita J."/>
            <person name="Nakamura S."/>
        </authorList>
    </citation>
    <scope>NUCLEOTIDE SEQUENCE [LARGE SCALE GENOMIC DNA]</scope>
    <source>
        <strain evidence="2 3">JCM 6375</strain>
    </source>
</reference>
<evidence type="ECO:0000313" key="2">
    <source>
        <dbReference type="EMBL" id="BBX00054.1"/>
    </source>
</evidence>